<feature type="transmembrane region" description="Helical" evidence="6">
    <location>
        <begin position="167"/>
        <end position="187"/>
    </location>
</feature>
<keyword evidence="6" id="KW-0807">Transducer</keyword>
<feature type="transmembrane region" description="Helical" evidence="6">
    <location>
        <begin position="128"/>
        <end position="147"/>
    </location>
</feature>
<evidence type="ECO:0000313" key="7">
    <source>
        <dbReference type="EMBL" id="KOC63794.1"/>
    </source>
</evidence>
<organism evidence="7 8">
    <name type="scientific">Habropoda laboriosa</name>
    <dbReference type="NCBI Taxonomy" id="597456"/>
    <lineage>
        <taxon>Eukaryota</taxon>
        <taxon>Metazoa</taxon>
        <taxon>Ecdysozoa</taxon>
        <taxon>Arthropoda</taxon>
        <taxon>Hexapoda</taxon>
        <taxon>Insecta</taxon>
        <taxon>Pterygota</taxon>
        <taxon>Neoptera</taxon>
        <taxon>Endopterygota</taxon>
        <taxon>Hymenoptera</taxon>
        <taxon>Apocrita</taxon>
        <taxon>Aculeata</taxon>
        <taxon>Apoidea</taxon>
        <taxon>Anthophila</taxon>
        <taxon>Apidae</taxon>
        <taxon>Habropoda</taxon>
    </lineage>
</organism>
<accession>A0A0L7QYT6</accession>
<dbReference type="GO" id="GO:0005886">
    <property type="term" value="C:plasma membrane"/>
    <property type="evidence" value="ECO:0007669"/>
    <property type="project" value="UniProtKB-SubCell"/>
</dbReference>
<dbReference type="Pfam" id="PF08395">
    <property type="entry name" value="7tm_7"/>
    <property type="match status" value="1"/>
</dbReference>
<keyword evidence="8" id="KW-1185">Reference proteome</keyword>
<comment type="function">
    <text evidence="6">Gustatory receptor which mediates acceptance or avoidance behavior, depending on its substrates.</text>
</comment>
<keyword evidence="3 6" id="KW-0812">Transmembrane</keyword>
<dbReference type="GO" id="GO:0007165">
    <property type="term" value="P:signal transduction"/>
    <property type="evidence" value="ECO:0007669"/>
    <property type="project" value="UniProtKB-KW"/>
</dbReference>
<proteinExistence type="inferred from homology"/>
<evidence type="ECO:0000256" key="4">
    <source>
        <dbReference type="ARBA" id="ARBA00022989"/>
    </source>
</evidence>
<comment type="similarity">
    <text evidence="6">Belongs to the insect chemoreceptor superfamily. Gustatory receptor (GR) family.</text>
</comment>
<evidence type="ECO:0000256" key="1">
    <source>
        <dbReference type="ARBA" id="ARBA00004651"/>
    </source>
</evidence>
<dbReference type="AlphaFoldDB" id="A0A0L7QYT6"/>
<keyword evidence="4 6" id="KW-1133">Transmembrane helix</keyword>
<dbReference type="Proteomes" id="UP000053825">
    <property type="component" value="Unassembled WGS sequence"/>
</dbReference>
<protein>
    <recommendedName>
        <fullName evidence="6">Gustatory receptor</fullName>
    </recommendedName>
</protein>
<evidence type="ECO:0000313" key="8">
    <source>
        <dbReference type="Proteomes" id="UP000053825"/>
    </source>
</evidence>
<keyword evidence="6" id="KW-0675">Receptor</keyword>
<dbReference type="GO" id="GO:0050909">
    <property type="term" value="P:sensory perception of taste"/>
    <property type="evidence" value="ECO:0007669"/>
    <property type="project" value="InterPro"/>
</dbReference>
<name>A0A0L7QYT6_9HYME</name>
<gene>
    <name evidence="7" type="ORF">WH47_01124</name>
</gene>
<dbReference type="EMBL" id="KQ414685">
    <property type="protein sequence ID" value="KOC63794.1"/>
    <property type="molecule type" value="Genomic_DNA"/>
</dbReference>
<reference evidence="7 8" key="1">
    <citation type="submission" date="2015-07" db="EMBL/GenBank/DDBJ databases">
        <title>The genome of Habropoda laboriosa.</title>
        <authorList>
            <person name="Pan H."/>
            <person name="Kapheim K."/>
        </authorList>
    </citation>
    <scope>NUCLEOTIDE SEQUENCE [LARGE SCALE GENOMIC DNA]</scope>
    <source>
        <strain evidence="7">0110345459</strain>
    </source>
</reference>
<feature type="transmembrane region" description="Helical" evidence="6">
    <location>
        <begin position="194"/>
        <end position="212"/>
    </location>
</feature>
<sequence length="295" mass="33368">MKTEGIKAPAHGPWKMPSTGERKISLTFDLEDPPTSADFIAQTLEEDLPYASVSVCMQEREKNGDPDGRNFIAALRYSKYDQAQASVKKFDELTGSEKQEKIHPLVPWILVVWAHLYHIGMKMYGKAIIPRMVYHVVATQILARAGWLREYLMDSTRCLNAYYDVQLFSWLAVLIVDILDTIVLGVNLSQHNRVLHIAFMIGVYISIVHSFIQLATITYTCHRISDEANKLGTILFTPKSPVWARSTSYIETAEIGFYLTKAPLKITVLSMIDVHLDLIITIVGNIVTYLSVFKS</sequence>
<evidence type="ECO:0000256" key="5">
    <source>
        <dbReference type="ARBA" id="ARBA00023136"/>
    </source>
</evidence>
<comment type="subcellular location">
    <subcellularLocation>
        <location evidence="1 6">Cell membrane</location>
        <topology evidence="1 6">Multi-pass membrane protein</topology>
    </subcellularLocation>
</comment>
<evidence type="ECO:0000256" key="3">
    <source>
        <dbReference type="ARBA" id="ARBA00022692"/>
    </source>
</evidence>
<keyword evidence="2 6" id="KW-1003">Cell membrane</keyword>
<keyword evidence="5 6" id="KW-0472">Membrane</keyword>
<comment type="caution">
    <text evidence="6">Lacks conserved residue(s) required for the propagation of feature annotation.</text>
</comment>
<dbReference type="InterPro" id="IPR013604">
    <property type="entry name" value="7TM_chemorcpt"/>
</dbReference>
<evidence type="ECO:0000256" key="2">
    <source>
        <dbReference type="ARBA" id="ARBA00022475"/>
    </source>
</evidence>
<evidence type="ECO:0000256" key="6">
    <source>
        <dbReference type="RuleBase" id="RU363108"/>
    </source>
</evidence>